<sequence length="130" mass="13814">MLSRTLTRTASVACSFAGLTLLAGCVIDAPAPGGGLTPRRTASAVEGNWGDTGGVATSRFRNGAFTSYANDTGNPLAQGSYRYVDSRTIEINFTSLVRQQQVRTNCLLVNNTQMNCTSNTGSQFTLVRRA</sequence>
<keyword evidence="3" id="KW-0472">Membrane</keyword>
<keyword evidence="6" id="KW-0449">Lipoprotein</keyword>
<keyword evidence="5" id="KW-0998">Cell outer membrane</keyword>
<dbReference type="RefSeq" id="WP_131571445.1">
    <property type="nucleotide sequence ID" value="NZ_JAINFK010000008.1"/>
</dbReference>
<evidence type="ECO:0000256" key="7">
    <source>
        <dbReference type="ARBA" id="ARBA00044505"/>
    </source>
</evidence>
<organism evidence="9 10">
    <name type="scientific">Oricola cellulosilytica</name>
    <dbReference type="NCBI Taxonomy" id="1429082"/>
    <lineage>
        <taxon>Bacteria</taxon>
        <taxon>Pseudomonadati</taxon>
        <taxon>Pseudomonadota</taxon>
        <taxon>Alphaproteobacteria</taxon>
        <taxon>Hyphomicrobiales</taxon>
        <taxon>Ahrensiaceae</taxon>
        <taxon>Oricola</taxon>
    </lineage>
</organism>
<dbReference type="Proteomes" id="UP000291301">
    <property type="component" value="Unassembled WGS sequence"/>
</dbReference>
<dbReference type="PROSITE" id="PS51257">
    <property type="entry name" value="PROKAR_LIPOPROTEIN"/>
    <property type="match status" value="1"/>
</dbReference>
<evidence type="ECO:0000256" key="1">
    <source>
        <dbReference type="ARBA" id="ARBA00004459"/>
    </source>
</evidence>
<evidence type="ECO:0000256" key="2">
    <source>
        <dbReference type="ARBA" id="ARBA00022729"/>
    </source>
</evidence>
<evidence type="ECO:0000313" key="10">
    <source>
        <dbReference type="Proteomes" id="UP000291301"/>
    </source>
</evidence>
<feature type="signal peptide" evidence="8">
    <location>
        <begin position="1"/>
        <end position="23"/>
    </location>
</feature>
<gene>
    <name evidence="9" type="ORF">E0D97_17140</name>
</gene>
<dbReference type="Pfam" id="PF26368">
    <property type="entry name" value="OMP10"/>
    <property type="match status" value="1"/>
</dbReference>
<proteinExistence type="inferred from homology"/>
<reference evidence="9 10" key="1">
    <citation type="journal article" date="2015" name="Antonie Van Leeuwenhoek">
        <title>Oricola cellulosilytica gen. nov., sp. nov., a cellulose-degrading bacterium of the family Phyllobacteriaceae isolated from surface seashore water, and emended descriptions of Mesorhizobium loti and Phyllobacterium myrsinacearum.</title>
        <authorList>
            <person name="Hameed A."/>
            <person name="Shahina M."/>
            <person name="Lai W.A."/>
            <person name="Lin S.Y."/>
            <person name="Young L.S."/>
            <person name="Liu Y.C."/>
            <person name="Hsu Y.H."/>
            <person name="Young C.C."/>
        </authorList>
    </citation>
    <scope>NUCLEOTIDE SEQUENCE [LARGE SCALE GENOMIC DNA]</scope>
    <source>
        <strain evidence="9 10">KCTC 52183</strain>
    </source>
</reference>
<comment type="subcellular location">
    <subcellularLocation>
        <location evidence="1">Cell outer membrane</location>
        <topology evidence="1">Lipid-anchor</topology>
    </subcellularLocation>
</comment>
<dbReference type="InterPro" id="IPR049857">
    <property type="entry name" value="Omp10-like"/>
</dbReference>
<evidence type="ECO:0000256" key="3">
    <source>
        <dbReference type="ARBA" id="ARBA00023136"/>
    </source>
</evidence>
<evidence type="ECO:0000256" key="5">
    <source>
        <dbReference type="ARBA" id="ARBA00023237"/>
    </source>
</evidence>
<protein>
    <recommendedName>
        <fullName evidence="11">Outer membrane lipoprotein omp10</fullName>
    </recommendedName>
</protein>
<dbReference type="OrthoDB" id="7889062at2"/>
<dbReference type="AlphaFoldDB" id="A0A4R0P7I3"/>
<keyword evidence="10" id="KW-1185">Reference proteome</keyword>
<name>A0A4R0P7I3_9HYPH</name>
<evidence type="ECO:0008006" key="11">
    <source>
        <dbReference type="Google" id="ProtNLM"/>
    </source>
</evidence>
<dbReference type="EMBL" id="SJST01000009">
    <property type="protein sequence ID" value="TCD11425.1"/>
    <property type="molecule type" value="Genomic_DNA"/>
</dbReference>
<evidence type="ECO:0000313" key="9">
    <source>
        <dbReference type="EMBL" id="TCD11425.1"/>
    </source>
</evidence>
<comment type="caution">
    <text evidence="9">The sequence shown here is derived from an EMBL/GenBank/DDBJ whole genome shotgun (WGS) entry which is preliminary data.</text>
</comment>
<keyword evidence="2 8" id="KW-0732">Signal</keyword>
<evidence type="ECO:0000256" key="4">
    <source>
        <dbReference type="ARBA" id="ARBA00023139"/>
    </source>
</evidence>
<evidence type="ECO:0000256" key="6">
    <source>
        <dbReference type="ARBA" id="ARBA00023288"/>
    </source>
</evidence>
<accession>A0A4R0P7I3</accession>
<evidence type="ECO:0000256" key="8">
    <source>
        <dbReference type="SAM" id="SignalP"/>
    </source>
</evidence>
<comment type="similarity">
    <text evidence="7">Belongs to the rhizobiaceae omp10 lipoprotein family.</text>
</comment>
<keyword evidence="4" id="KW-0564">Palmitate</keyword>
<feature type="chain" id="PRO_5020671371" description="Outer membrane lipoprotein omp10" evidence="8">
    <location>
        <begin position="24"/>
        <end position="130"/>
    </location>
</feature>